<dbReference type="Proteomes" id="UP001392318">
    <property type="component" value="Unassembled WGS sequence"/>
</dbReference>
<sequence>MLDLQYLSIVMEVERLGSVTAAAERLNVTQLALSHMVRKFEERHGVKLWTKNGRGLRFTHAGEYLLALAERVLPQMEHAERTLVDFALGRQRALRVGMECHPCQKWLARLTPHYLAAWPDVDFDVRTAFRFDGVAALLLGFEIDLLITPDPIDVPDVVFFPVIDYELVLVLPEAHPLATREYALPNDLLDEELITVPVSKERLDVYTRFLVPAHCKPKFHRTAEQTDLMLQLVAAGRGVAVLPDWLVEEGEGLPVRAIRLGEPGISKCINVGVRNGEEEIAYIAGFLDLARELGATSSRHA</sequence>
<protein>
    <submittedName>
        <fullName evidence="1">LysR family transcriptional regulator</fullName>
    </submittedName>
</protein>
<organism evidence="1 2">
    <name type="scientific">Paraburkholderia unamae</name>
    <dbReference type="NCBI Taxonomy" id="219649"/>
    <lineage>
        <taxon>Bacteria</taxon>
        <taxon>Pseudomonadati</taxon>
        <taxon>Pseudomonadota</taxon>
        <taxon>Betaproteobacteria</taxon>
        <taxon>Burkholderiales</taxon>
        <taxon>Burkholderiaceae</taxon>
        <taxon>Paraburkholderia</taxon>
    </lineage>
</organism>
<accession>A0ACC6RM76</accession>
<gene>
    <name evidence="1" type="ORF">VSR83_22065</name>
</gene>
<comment type="caution">
    <text evidence="1">The sequence shown here is derived from an EMBL/GenBank/DDBJ whole genome shotgun (WGS) entry which is preliminary data.</text>
</comment>
<reference evidence="1" key="1">
    <citation type="submission" date="2024-01" db="EMBL/GenBank/DDBJ databases">
        <title>The diversity of rhizobia nodulating Mimosa spp. in eleven states of Brazil covering several biomes is determined by host plant, location, and edaphic factors.</title>
        <authorList>
            <person name="Rouws L."/>
            <person name="Barauna A."/>
            <person name="Beukes C."/>
            <person name="De Faria S.M."/>
            <person name="Gross E."/>
            <person name="Dos Reis Junior F.B."/>
            <person name="Simon M."/>
            <person name="Maluk M."/>
            <person name="Odee D.W."/>
            <person name="Kenicer G."/>
            <person name="Young J.P.W."/>
            <person name="Reis V.M."/>
            <person name="Zilli J."/>
            <person name="James E.K."/>
        </authorList>
    </citation>
    <scope>NUCLEOTIDE SEQUENCE</scope>
    <source>
        <strain evidence="1">JPY452</strain>
    </source>
</reference>
<evidence type="ECO:0000313" key="2">
    <source>
        <dbReference type="Proteomes" id="UP001392318"/>
    </source>
</evidence>
<dbReference type="EMBL" id="JAYMRU010000016">
    <property type="protein sequence ID" value="MEM5402756.1"/>
    <property type="molecule type" value="Genomic_DNA"/>
</dbReference>
<keyword evidence="2" id="KW-1185">Reference proteome</keyword>
<name>A0ACC6RM76_9BURK</name>
<evidence type="ECO:0000313" key="1">
    <source>
        <dbReference type="EMBL" id="MEM5402756.1"/>
    </source>
</evidence>
<proteinExistence type="predicted"/>